<proteinExistence type="inferred from homology"/>
<dbReference type="SUPFAM" id="SSF160219">
    <property type="entry name" value="AMPKBI-like"/>
    <property type="match status" value="1"/>
</dbReference>
<evidence type="ECO:0000313" key="6">
    <source>
        <dbReference type="EMBL" id="CAF3975697.1"/>
    </source>
</evidence>
<sequence>MGNQQQPSGRKRLDTFTRYIQDGDDGRFVTVEGNDNQASLDDRNPIAKSKLSTLPTPPTSPSPPYASSPLDIIHDNVFEYPPESPASIDSNFKCLSRYRSESDKNVEKEKTIPVVFKLPASYMDKHAKLIGTFNNWKDGVHMVKDDNDFVIIVELPAGHHRYKFIVDGRAEYNAIEPSIESGEKGRTNVLVVKNSDFDLMKALHSETEDNLTYGQILPNPNEFSLTDRPPSLPSHHLNITLNQEPLTGGEYSALLKEPNHVMLKHLYALSIKDGVMVMSTITRYRQKYVTTCFYKPT</sequence>
<evidence type="ECO:0000256" key="1">
    <source>
        <dbReference type="ARBA" id="ARBA00010926"/>
    </source>
</evidence>
<evidence type="ECO:0000256" key="2">
    <source>
        <dbReference type="ARBA" id="ARBA00025180"/>
    </source>
</evidence>
<dbReference type="InterPro" id="IPR037256">
    <property type="entry name" value="ASC_dom_sf"/>
</dbReference>
<comment type="function">
    <text evidence="2">Non-catalytic subunit of AMP-activated protein kinase (AMPK), an energy sensor protein kinase that plays a key role in regulating cellular energy metabolism. In response to reduction of intracellular ATP levels, AMPK activates energy-producing pathways and inhibits energy-consuming processes: inhibits protein, carbohydrate and lipid biosynthesis, as well as cell growth and proliferation. AMPK acts via direct phosphorylation of metabolic enzymes, and by longer-term effects via phosphorylation of transcription regulators. Also acts as a regulator of cellular polarity by remodeling the actin cytoskeleton; probably by indirectly activating myosin. Beta non-catalytic subunit acts as a scaffold on which the AMPK complex assembles, via its C-terminus that bridges alpha (PRKAA1 or PRKAA2) and gamma subunits (PRKAG1, PRKAG2 or PRKAG3).</text>
</comment>
<feature type="region of interest" description="Disordered" evidence="3">
    <location>
        <begin position="26"/>
        <end position="65"/>
    </location>
</feature>
<dbReference type="InterPro" id="IPR032640">
    <property type="entry name" value="AMPK1_CBM"/>
</dbReference>
<dbReference type="CDD" id="cd02859">
    <property type="entry name" value="E_set_AMPKbeta_like_N"/>
    <property type="match status" value="1"/>
</dbReference>
<dbReference type="PANTHER" id="PTHR10343">
    <property type="entry name" value="5'-AMP-ACTIVATED PROTEIN KINASE , BETA SUBUNIT"/>
    <property type="match status" value="1"/>
</dbReference>
<evidence type="ECO:0000313" key="7">
    <source>
        <dbReference type="Proteomes" id="UP000677228"/>
    </source>
</evidence>
<dbReference type="PANTHER" id="PTHR10343:SF92">
    <property type="entry name" value="5'-AMP-ACTIVATED PROTEIN KINASE SUBUNIT BETA-2"/>
    <property type="match status" value="1"/>
</dbReference>
<protein>
    <recommendedName>
        <fullName evidence="4">Association with the SNF1 complex (ASC) domain-containing protein</fullName>
    </recommendedName>
</protein>
<dbReference type="Pfam" id="PF16561">
    <property type="entry name" value="AMPK1_CBM"/>
    <property type="match status" value="1"/>
</dbReference>
<dbReference type="GO" id="GO:0007165">
    <property type="term" value="P:signal transduction"/>
    <property type="evidence" value="ECO:0007669"/>
    <property type="project" value="TreeGrafter"/>
</dbReference>
<dbReference type="Pfam" id="PF04739">
    <property type="entry name" value="AMPKBI"/>
    <property type="match status" value="1"/>
</dbReference>
<feature type="domain" description="Association with the SNF1 complex (ASC)" evidence="4">
    <location>
        <begin position="206"/>
        <end position="297"/>
    </location>
</feature>
<dbReference type="EMBL" id="CAJOBA010033989">
    <property type="protein sequence ID" value="CAF3975697.1"/>
    <property type="molecule type" value="Genomic_DNA"/>
</dbReference>
<dbReference type="Proteomes" id="UP000682733">
    <property type="component" value="Unassembled WGS sequence"/>
</dbReference>
<dbReference type="Gene3D" id="2.60.40.10">
    <property type="entry name" value="Immunoglobulins"/>
    <property type="match status" value="1"/>
</dbReference>
<comment type="caution">
    <text evidence="5">The sequence shown here is derived from an EMBL/GenBank/DDBJ whole genome shotgun (WGS) entry which is preliminary data.</text>
</comment>
<comment type="similarity">
    <text evidence="1">Belongs to the 5'-AMP-activated protein kinase beta subunit family.</text>
</comment>
<feature type="compositionally biased region" description="Pro residues" evidence="3">
    <location>
        <begin position="55"/>
        <end position="65"/>
    </location>
</feature>
<dbReference type="SMART" id="SM01010">
    <property type="entry name" value="AMPKBI"/>
    <property type="match status" value="1"/>
</dbReference>
<dbReference type="GO" id="GO:0005737">
    <property type="term" value="C:cytoplasm"/>
    <property type="evidence" value="ECO:0007669"/>
    <property type="project" value="TreeGrafter"/>
</dbReference>
<evidence type="ECO:0000313" key="5">
    <source>
        <dbReference type="EMBL" id="CAF1164049.1"/>
    </source>
</evidence>
<dbReference type="InterPro" id="IPR050827">
    <property type="entry name" value="CRP1_MDG1_kinase"/>
</dbReference>
<gene>
    <name evidence="5" type="ORF">OVA965_LOCUS22237</name>
    <name evidence="6" type="ORF">TMI583_LOCUS22952</name>
</gene>
<dbReference type="Proteomes" id="UP000677228">
    <property type="component" value="Unassembled WGS sequence"/>
</dbReference>
<accession>A0A8S2EJY3</accession>
<dbReference type="GO" id="GO:0031588">
    <property type="term" value="C:nucleotide-activated protein kinase complex"/>
    <property type="evidence" value="ECO:0007669"/>
    <property type="project" value="TreeGrafter"/>
</dbReference>
<dbReference type="EMBL" id="CAJNOK010012465">
    <property type="protein sequence ID" value="CAF1164049.1"/>
    <property type="molecule type" value="Genomic_DNA"/>
</dbReference>
<dbReference type="AlphaFoldDB" id="A0A8S2EJY3"/>
<dbReference type="GO" id="GO:0005634">
    <property type="term" value="C:nucleus"/>
    <property type="evidence" value="ECO:0007669"/>
    <property type="project" value="TreeGrafter"/>
</dbReference>
<dbReference type="InterPro" id="IPR014756">
    <property type="entry name" value="Ig_E-set"/>
</dbReference>
<organism evidence="5 7">
    <name type="scientific">Didymodactylos carnosus</name>
    <dbReference type="NCBI Taxonomy" id="1234261"/>
    <lineage>
        <taxon>Eukaryota</taxon>
        <taxon>Metazoa</taxon>
        <taxon>Spiralia</taxon>
        <taxon>Gnathifera</taxon>
        <taxon>Rotifera</taxon>
        <taxon>Eurotatoria</taxon>
        <taxon>Bdelloidea</taxon>
        <taxon>Philodinida</taxon>
        <taxon>Philodinidae</taxon>
        <taxon>Didymodactylos</taxon>
    </lineage>
</organism>
<dbReference type="InterPro" id="IPR006828">
    <property type="entry name" value="ASC_dom"/>
</dbReference>
<dbReference type="SUPFAM" id="SSF81296">
    <property type="entry name" value="E set domains"/>
    <property type="match status" value="1"/>
</dbReference>
<name>A0A8S2EJY3_9BILA</name>
<evidence type="ECO:0000259" key="4">
    <source>
        <dbReference type="SMART" id="SM01010"/>
    </source>
</evidence>
<evidence type="ECO:0000256" key="3">
    <source>
        <dbReference type="SAM" id="MobiDB-lite"/>
    </source>
</evidence>
<dbReference type="GO" id="GO:0019901">
    <property type="term" value="F:protein kinase binding"/>
    <property type="evidence" value="ECO:0007669"/>
    <property type="project" value="TreeGrafter"/>
</dbReference>
<dbReference type="Gene3D" id="6.20.250.60">
    <property type="match status" value="1"/>
</dbReference>
<dbReference type="InterPro" id="IPR013783">
    <property type="entry name" value="Ig-like_fold"/>
</dbReference>
<reference evidence="5" key="1">
    <citation type="submission" date="2021-02" db="EMBL/GenBank/DDBJ databases">
        <authorList>
            <person name="Nowell W R."/>
        </authorList>
    </citation>
    <scope>NUCLEOTIDE SEQUENCE</scope>
</reference>